<dbReference type="CDD" id="cd01068">
    <property type="entry name" value="globin_sensor"/>
    <property type="match status" value="1"/>
</dbReference>
<dbReference type="SUPFAM" id="SSF46458">
    <property type="entry name" value="Globin-like"/>
    <property type="match status" value="1"/>
</dbReference>
<evidence type="ECO:0000256" key="2">
    <source>
        <dbReference type="ARBA" id="ARBA00029447"/>
    </source>
</evidence>
<dbReference type="GO" id="GO:0016020">
    <property type="term" value="C:membrane"/>
    <property type="evidence" value="ECO:0007669"/>
    <property type="project" value="InterPro"/>
</dbReference>
<evidence type="ECO:0000259" key="5">
    <source>
        <dbReference type="PROSITE" id="PS50111"/>
    </source>
</evidence>
<evidence type="ECO:0000256" key="3">
    <source>
        <dbReference type="PROSITE-ProRule" id="PRU00284"/>
    </source>
</evidence>
<dbReference type="InterPro" id="IPR004089">
    <property type="entry name" value="MCPsignal_dom"/>
</dbReference>
<dbReference type="EMBL" id="VIGD01000007">
    <property type="protein sequence ID" value="TQE91036.1"/>
    <property type="molecule type" value="Genomic_DNA"/>
</dbReference>
<evidence type="ECO:0000313" key="6">
    <source>
        <dbReference type="EMBL" id="TQE91036.1"/>
    </source>
</evidence>
<feature type="domain" description="Methyl-accepting transducer" evidence="5">
    <location>
        <begin position="215"/>
        <end position="428"/>
    </location>
</feature>
<evidence type="ECO:0000313" key="7">
    <source>
        <dbReference type="Proteomes" id="UP000315753"/>
    </source>
</evidence>
<dbReference type="InterPro" id="IPR012292">
    <property type="entry name" value="Globin/Proto"/>
</dbReference>
<reference evidence="6 7" key="1">
    <citation type="submission" date="2019-06" db="EMBL/GenBank/DDBJ databases">
        <title>Genome sequence of Ureibacillus terrenus.</title>
        <authorList>
            <person name="Maclea K.S."/>
            <person name="Simoes M."/>
        </authorList>
    </citation>
    <scope>NUCLEOTIDE SEQUENCE [LARGE SCALE GENOMIC DNA]</scope>
    <source>
        <strain evidence="6 7">ATCC BAA-384</strain>
    </source>
</reference>
<dbReference type="InterPro" id="IPR039379">
    <property type="entry name" value="Protoglobin_sensor_dom"/>
</dbReference>
<dbReference type="InterPro" id="IPR044398">
    <property type="entry name" value="Globin-sensor_dom"/>
</dbReference>
<dbReference type="InterPro" id="IPR009050">
    <property type="entry name" value="Globin-like_sf"/>
</dbReference>
<dbReference type="GO" id="GO:0019825">
    <property type="term" value="F:oxygen binding"/>
    <property type="evidence" value="ECO:0007669"/>
    <property type="project" value="InterPro"/>
</dbReference>
<dbReference type="GO" id="GO:0006935">
    <property type="term" value="P:chemotaxis"/>
    <property type="evidence" value="ECO:0007669"/>
    <property type="project" value="InterPro"/>
</dbReference>
<feature type="coiled-coil region" evidence="4">
    <location>
        <begin position="333"/>
        <end position="367"/>
    </location>
</feature>
<dbReference type="SUPFAM" id="SSF58104">
    <property type="entry name" value="Methyl-accepting chemotaxis protein (MCP) signaling domain"/>
    <property type="match status" value="1"/>
</dbReference>
<comment type="caution">
    <text evidence="6">The sequence shown here is derived from an EMBL/GenBank/DDBJ whole genome shotgun (WGS) entry which is preliminary data.</text>
</comment>
<sequence length="436" mass="49447">MRFPLLKKGQKTSQFFAVEKYVQEVALNVSDNPVVAKQMEIIELTKKDLAVLRQIKPLIENFIPIMVDKFYKNISANPRLTELINRYSSFDRLKMKLRKHLSDIFEGHIDKKYFENRNTIAIAHIRIGLTSKWYLSSFQSLISSFSEFIKEQDIPKEEGLLAINAFSKIINLEQQLVIDAYEKEQERIRTENEEVKQSLLASIQQIAEELNRMNKETTTSIQMISEQSQNISVSTAQGLDFVADTEEKSNQGKTELSKQTSLMNTILNSVNLLEKSMLNLRTSSRSISEIVNLVTGIADQTNLLALNASIEAARAGEHGRGFAVVAEEVRKLAEETKKAVQNVSGLIQEMEENITEMTSSVNNVDEQVQLSVQTQEHLMESFEEITKKVSGIRNQYASTLNDIEYISNNIANLVESTEHIAKSSDTLINLVQDFSK</sequence>
<dbReference type="Pfam" id="PF11563">
    <property type="entry name" value="Protoglobin"/>
    <property type="match status" value="1"/>
</dbReference>
<dbReference type="SMART" id="SM00283">
    <property type="entry name" value="MA"/>
    <property type="match status" value="1"/>
</dbReference>
<dbReference type="Gene3D" id="1.10.287.950">
    <property type="entry name" value="Methyl-accepting chemotaxis protein"/>
    <property type="match status" value="1"/>
</dbReference>
<feature type="coiled-coil region" evidence="4">
    <location>
        <begin position="178"/>
        <end position="216"/>
    </location>
</feature>
<dbReference type="InterPro" id="IPR004090">
    <property type="entry name" value="Chemotax_Me-accpt_rcpt"/>
</dbReference>
<dbReference type="PANTHER" id="PTHR32089">
    <property type="entry name" value="METHYL-ACCEPTING CHEMOTAXIS PROTEIN MCPB"/>
    <property type="match status" value="1"/>
</dbReference>
<organism evidence="6 7">
    <name type="scientific">Ureibacillus terrenus</name>
    <dbReference type="NCBI Taxonomy" id="118246"/>
    <lineage>
        <taxon>Bacteria</taxon>
        <taxon>Bacillati</taxon>
        <taxon>Bacillota</taxon>
        <taxon>Bacilli</taxon>
        <taxon>Bacillales</taxon>
        <taxon>Caryophanaceae</taxon>
        <taxon>Ureibacillus</taxon>
    </lineage>
</organism>
<dbReference type="PRINTS" id="PR00260">
    <property type="entry name" value="CHEMTRNSDUCR"/>
</dbReference>
<dbReference type="PANTHER" id="PTHR32089:SF118">
    <property type="entry name" value="HEME-BASED AEROTACTIC TRANSDUCER HEMAT"/>
    <property type="match status" value="1"/>
</dbReference>
<keyword evidence="7" id="KW-1185">Reference proteome</keyword>
<evidence type="ECO:0000256" key="1">
    <source>
        <dbReference type="ARBA" id="ARBA00023224"/>
    </source>
</evidence>
<dbReference type="AlphaFoldDB" id="A0A540V2R3"/>
<dbReference type="GO" id="GO:0007165">
    <property type="term" value="P:signal transduction"/>
    <property type="evidence" value="ECO:0007669"/>
    <property type="project" value="UniProtKB-KW"/>
</dbReference>
<dbReference type="GO" id="GO:0004888">
    <property type="term" value="F:transmembrane signaling receptor activity"/>
    <property type="evidence" value="ECO:0007669"/>
    <property type="project" value="InterPro"/>
</dbReference>
<dbReference type="OrthoDB" id="266313at2"/>
<evidence type="ECO:0000256" key="4">
    <source>
        <dbReference type="SAM" id="Coils"/>
    </source>
</evidence>
<dbReference type="Proteomes" id="UP000315753">
    <property type="component" value="Unassembled WGS sequence"/>
</dbReference>
<name>A0A540V2R3_9BACL</name>
<dbReference type="PROSITE" id="PS50111">
    <property type="entry name" value="CHEMOTAXIS_TRANSDUC_2"/>
    <property type="match status" value="1"/>
</dbReference>
<keyword evidence="1 3" id="KW-0807">Transducer</keyword>
<dbReference type="GO" id="GO:0020037">
    <property type="term" value="F:heme binding"/>
    <property type="evidence" value="ECO:0007669"/>
    <property type="project" value="InterPro"/>
</dbReference>
<gene>
    <name evidence="6" type="ORF">FKZ59_06895</name>
</gene>
<dbReference type="CDD" id="cd11386">
    <property type="entry name" value="MCP_signal"/>
    <property type="match status" value="1"/>
</dbReference>
<comment type="similarity">
    <text evidence="2">Belongs to the methyl-accepting chemotaxis (MCP) protein family.</text>
</comment>
<dbReference type="Gene3D" id="1.10.490.10">
    <property type="entry name" value="Globins"/>
    <property type="match status" value="1"/>
</dbReference>
<protein>
    <submittedName>
        <fullName evidence="6">Globin-coupled sensor protein</fullName>
    </submittedName>
</protein>
<dbReference type="RefSeq" id="WP_141602020.1">
    <property type="nucleotide sequence ID" value="NZ_JARMSB010000018.1"/>
</dbReference>
<proteinExistence type="inferred from homology"/>
<dbReference type="Pfam" id="PF00015">
    <property type="entry name" value="MCPsignal"/>
    <property type="match status" value="1"/>
</dbReference>
<keyword evidence="4" id="KW-0175">Coiled coil</keyword>
<accession>A0A540V2R3</accession>